<evidence type="ECO:0000313" key="13">
    <source>
        <dbReference type="Proteomes" id="UP000254424"/>
    </source>
</evidence>
<name>A0A380YL52_9BACE</name>
<dbReference type="InterPro" id="IPR020084">
    <property type="entry name" value="NUDIX_hydrolase_CS"/>
</dbReference>
<evidence type="ECO:0000256" key="2">
    <source>
        <dbReference type="ARBA" id="ARBA00001947"/>
    </source>
</evidence>
<keyword evidence="7" id="KW-0460">Magnesium</keyword>
<dbReference type="InterPro" id="IPR050241">
    <property type="entry name" value="NAD-cap_RNA_hydrolase_NudC"/>
</dbReference>
<dbReference type="GeneID" id="93071467"/>
<gene>
    <name evidence="12" type="primary">nudC_1</name>
    <name evidence="11" type="ORF">DW701_14260</name>
    <name evidence="12" type="ORF">NCTC11155_01564</name>
</gene>
<dbReference type="CDD" id="cd03429">
    <property type="entry name" value="NUDIX_NADH_pyrophosphatase_Nudt13"/>
    <property type="match status" value="1"/>
</dbReference>
<dbReference type="Proteomes" id="UP000283538">
    <property type="component" value="Unassembled WGS sequence"/>
</dbReference>
<dbReference type="Pfam" id="PF09296">
    <property type="entry name" value="NUDIX-like"/>
    <property type="match status" value="1"/>
</dbReference>
<dbReference type="Gene3D" id="3.90.79.10">
    <property type="entry name" value="Nucleoside Triphosphate Pyrophosphohydrolase"/>
    <property type="match status" value="1"/>
</dbReference>
<dbReference type="Proteomes" id="UP000254424">
    <property type="component" value="Unassembled WGS sequence"/>
</dbReference>
<dbReference type="InterPro" id="IPR015376">
    <property type="entry name" value="Znr_NADH_PPase"/>
</dbReference>
<evidence type="ECO:0000313" key="11">
    <source>
        <dbReference type="EMBL" id="RHF05473.1"/>
    </source>
</evidence>
<dbReference type="RefSeq" id="WP_004290588.1">
    <property type="nucleotide sequence ID" value="NZ_CABKNQ010000018.1"/>
</dbReference>
<dbReference type="PROSITE" id="PS00893">
    <property type="entry name" value="NUDIX_BOX"/>
    <property type="match status" value="1"/>
</dbReference>
<reference evidence="12 13" key="1">
    <citation type="submission" date="2018-06" db="EMBL/GenBank/DDBJ databases">
        <authorList>
            <consortium name="Pathogen Informatics"/>
            <person name="Doyle S."/>
        </authorList>
    </citation>
    <scope>NUCLEOTIDE SEQUENCE [LARGE SCALE GENOMIC DNA]</scope>
    <source>
        <strain evidence="12 13">NCTC11155</strain>
    </source>
</reference>
<protein>
    <recommendedName>
        <fullName evidence="4">NAD(+) diphosphatase</fullName>
        <ecNumber evidence="4">3.6.1.22</ecNumber>
    </recommendedName>
</protein>
<evidence type="ECO:0000313" key="12">
    <source>
        <dbReference type="EMBL" id="SUV29575.1"/>
    </source>
</evidence>
<dbReference type="Pfam" id="PF00293">
    <property type="entry name" value="NUDIX"/>
    <property type="match status" value="1"/>
</dbReference>
<dbReference type="EMBL" id="UFSX01000001">
    <property type="protein sequence ID" value="SUV29575.1"/>
    <property type="molecule type" value="Genomic_DNA"/>
</dbReference>
<dbReference type="PANTHER" id="PTHR42904">
    <property type="entry name" value="NUDIX HYDROLASE, NUDC SUBFAMILY"/>
    <property type="match status" value="1"/>
</dbReference>
<evidence type="ECO:0000256" key="5">
    <source>
        <dbReference type="ARBA" id="ARBA00022723"/>
    </source>
</evidence>
<proteinExistence type="inferred from homology"/>
<dbReference type="FunFam" id="3.90.79.10:FF:000051">
    <property type="entry name" value="Probable NADH pyrophosphatase"/>
    <property type="match status" value="1"/>
</dbReference>
<dbReference type="GO" id="GO:0019677">
    <property type="term" value="P:NAD+ catabolic process"/>
    <property type="evidence" value="ECO:0007669"/>
    <property type="project" value="TreeGrafter"/>
</dbReference>
<comment type="cofactor">
    <cofactor evidence="1">
        <name>Mg(2+)</name>
        <dbReference type="ChEBI" id="CHEBI:18420"/>
    </cofactor>
</comment>
<dbReference type="InterPro" id="IPR049734">
    <property type="entry name" value="NudC-like_C"/>
</dbReference>
<dbReference type="Pfam" id="PF09297">
    <property type="entry name" value="Zn_ribbon_NUD"/>
    <property type="match status" value="1"/>
</dbReference>
<evidence type="ECO:0000256" key="4">
    <source>
        <dbReference type="ARBA" id="ARBA00012381"/>
    </source>
</evidence>
<dbReference type="GO" id="GO:0035529">
    <property type="term" value="F:NADH pyrophosphatase activity"/>
    <property type="evidence" value="ECO:0007669"/>
    <property type="project" value="TreeGrafter"/>
</dbReference>
<dbReference type="OrthoDB" id="9787476at2"/>
<dbReference type="SUPFAM" id="SSF55811">
    <property type="entry name" value="Nudix"/>
    <property type="match status" value="1"/>
</dbReference>
<accession>A0A380YL52</accession>
<organism evidence="12 13">
    <name type="scientific">Bacteroides eggerthii</name>
    <dbReference type="NCBI Taxonomy" id="28111"/>
    <lineage>
        <taxon>Bacteria</taxon>
        <taxon>Pseudomonadati</taxon>
        <taxon>Bacteroidota</taxon>
        <taxon>Bacteroidia</taxon>
        <taxon>Bacteroidales</taxon>
        <taxon>Bacteroidaceae</taxon>
        <taxon>Bacteroides</taxon>
    </lineage>
</organism>
<evidence type="ECO:0000256" key="3">
    <source>
        <dbReference type="ARBA" id="ARBA00009595"/>
    </source>
</evidence>
<dbReference type="STRING" id="483216.BACEGG_02264"/>
<feature type="domain" description="Nudix hydrolase" evidence="10">
    <location>
        <begin position="141"/>
        <end position="266"/>
    </location>
</feature>
<evidence type="ECO:0000256" key="9">
    <source>
        <dbReference type="ARBA" id="ARBA00023679"/>
    </source>
</evidence>
<dbReference type="InterPro" id="IPR015797">
    <property type="entry name" value="NUDIX_hydrolase-like_dom_sf"/>
</dbReference>
<comment type="similarity">
    <text evidence="3">Belongs to the Nudix hydrolase family. NudC subfamily.</text>
</comment>
<evidence type="ECO:0000256" key="8">
    <source>
        <dbReference type="ARBA" id="ARBA00023027"/>
    </source>
</evidence>
<evidence type="ECO:0000256" key="6">
    <source>
        <dbReference type="ARBA" id="ARBA00022801"/>
    </source>
</evidence>
<dbReference type="GO" id="GO:0046872">
    <property type="term" value="F:metal ion binding"/>
    <property type="evidence" value="ECO:0007669"/>
    <property type="project" value="UniProtKB-KW"/>
</dbReference>
<dbReference type="PROSITE" id="PS51462">
    <property type="entry name" value="NUDIX"/>
    <property type="match status" value="1"/>
</dbReference>
<evidence type="ECO:0000259" key="10">
    <source>
        <dbReference type="PROSITE" id="PS51462"/>
    </source>
</evidence>
<dbReference type="InterPro" id="IPR000086">
    <property type="entry name" value="NUDIX_hydrolase_dom"/>
</dbReference>
<evidence type="ECO:0000256" key="1">
    <source>
        <dbReference type="ARBA" id="ARBA00001946"/>
    </source>
</evidence>
<dbReference type="EC" id="3.6.1.22" evidence="4"/>
<evidence type="ECO:0000256" key="7">
    <source>
        <dbReference type="ARBA" id="ARBA00022842"/>
    </source>
</evidence>
<sequence length="269" mass="30374">MEDSTEIKPSTQWFVFFNDQLLLKKGYTEKGEIKYSVPVSINPPLAPESGSNIHDVFPPNGKQVRAFATGQPVAETEEWVMIGLRASYDYISADEYLSAGKAFQILYWDEHSRFCPVCGTPMEQQTPIMKKCPKCGNEMYPPVSTAIIVLIRKGKEILLVHARNFRGTFHGLVAGFLEAGETLEQCVEREVMEETGLKVKNITYFGSQPWPYPSGLMVGFIADYESGEIKLQADELSSGSFYSKDNLPEIPRKLSIARKLIDWWLENNN</sequence>
<dbReference type="EMBL" id="QSLA01000018">
    <property type="protein sequence ID" value="RHF05473.1"/>
    <property type="molecule type" value="Genomic_DNA"/>
</dbReference>
<comment type="cofactor">
    <cofactor evidence="2">
        <name>Zn(2+)</name>
        <dbReference type="ChEBI" id="CHEBI:29105"/>
    </cofactor>
</comment>
<keyword evidence="8" id="KW-0520">NAD</keyword>
<dbReference type="GO" id="GO:0006742">
    <property type="term" value="P:NADP+ catabolic process"/>
    <property type="evidence" value="ECO:0007669"/>
    <property type="project" value="TreeGrafter"/>
</dbReference>
<comment type="catalytic activity">
    <reaction evidence="9">
        <text>a 5'-end NAD(+)-phospho-ribonucleoside in mRNA + H2O = a 5'-end phospho-adenosine-phospho-ribonucleoside in mRNA + beta-nicotinamide D-ribonucleotide + 2 H(+)</text>
        <dbReference type="Rhea" id="RHEA:60876"/>
        <dbReference type="Rhea" id="RHEA-COMP:15698"/>
        <dbReference type="Rhea" id="RHEA-COMP:15719"/>
        <dbReference type="ChEBI" id="CHEBI:14649"/>
        <dbReference type="ChEBI" id="CHEBI:15377"/>
        <dbReference type="ChEBI" id="CHEBI:15378"/>
        <dbReference type="ChEBI" id="CHEBI:144029"/>
        <dbReference type="ChEBI" id="CHEBI:144051"/>
    </reaction>
    <physiologicalReaction direction="left-to-right" evidence="9">
        <dbReference type="Rhea" id="RHEA:60877"/>
    </physiologicalReaction>
</comment>
<keyword evidence="5" id="KW-0479">Metal-binding</keyword>
<dbReference type="NCBIfam" id="NF001299">
    <property type="entry name" value="PRK00241.1"/>
    <property type="match status" value="1"/>
</dbReference>
<dbReference type="Gene3D" id="3.90.79.20">
    <property type="match status" value="1"/>
</dbReference>
<dbReference type="PANTHER" id="PTHR42904:SF6">
    <property type="entry name" value="NAD-CAPPED RNA HYDROLASE NUDT12"/>
    <property type="match status" value="1"/>
</dbReference>
<dbReference type="InterPro" id="IPR015375">
    <property type="entry name" value="NADH_PPase-like_N"/>
</dbReference>
<dbReference type="AlphaFoldDB" id="A0A380YL52"/>
<dbReference type="GO" id="GO:0005829">
    <property type="term" value="C:cytosol"/>
    <property type="evidence" value="ECO:0007669"/>
    <property type="project" value="TreeGrafter"/>
</dbReference>
<keyword evidence="6 12" id="KW-0378">Hydrolase</keyword>
<evidence type="ECO:0000313" key="14">
    <source>
        <dbReference type="Proteomes" id="UP000283538"/>
    </source>
</evidence>
<reference evidence="11 14" key="2">
    <citation type="submission" date="2018-08" db="EMBL/GenBank/DDBJ databases">
        <title>A genome reference for cultivated species of the human gut microbiota.</title>
        <authorList>
            <person name="Zou Y."/>
            <person name="Xue W."/>
            <person name="Luo G."/>
        </authorList>
    </citation>
    <scope>NUCLEOTIDE SEQUENCE [LARGE SCALE GENOMIC DNA]</scope>
    <source>
        <strain evidence="11 14">AM26-26AC</strain>
    </source>
</reference>